<protein>
    <submittedName>
        <fullName evidence="2">Uncharacterized protein</fullName>
    </submittedName>
</protein>
<accession>A0A8S9L3S7</accession>
<feature type="region of interest" description="Disordered" evidence="1">
    <location>
        <begin position="49"/>
        <end position="70"/>
    </location>
</feature>
<reference evidence="2" key="1">
    <citation type="submission" date="2019-12" db="EMBL/GenBank/DDBJ databases">
        <title>Genome sequencing and annotation of Brassica cretica.</title>
        <authorList>
            <person name="Studholme D.J."/>
            <person name="Sarris P.F."/>
        </authorList>
    </citation>
    <scope>NUCLEOTIDE SEQUENCE</scope>
    <source>
        <strain evidence="2">PFS-001/15</strain>
        <tissue evidence="2">Leaf</tissue>
    </source>
</reference>
<dbReference type="EMBL" id="QGKW02000717">
    <property type="protein sequence ID" value="KAF2600028.1"/>
    <property type="molecule type" value="Genomic_DNA"/>
</dbReference>
<evidence type="ECO:0000256" key="1">
    <source>
        <dbReference type="SAM" id="MobiDB-lite"/>
    </source>
</evidence>
<feature type="compositionally biased region" description="Polar residues" evidence="1">
    <location>
        <begin position="49"/>
        <end position="59"/>
    </location>
</feature>
<dbReference type="AlphaFoldDB" id="A0A8S9L3S7"/>
<organism evidence="2 3">
    <name type="scientific">Brassica cretica</name>
    <name type="common">Mustard</name>
    <dbReference type="NCBI Taxonomy" id="69181"/>
    <lineage>
        <taxon>Eukaryota</taxon>
        <taxon>Viridiplantae</taxon>
        <taxon>Streptophyta</taxon>
        <taxon>Embryophyta</taxon>
        <taxon>Tracheophyta</taxon>
        <taxon>Spermatophyta</taxon>
        <taxon>Magnoliopsida</taxon>
        <taxon>eudicotyledons</taxon>
        <taxon>Gunneridae</taxon>
        <taxon>Pentapetalae</taxon>
        <taxon>rosids</taxon>
        <taxon>malvids</taxon>
        <taxon>Brassicales</taxon>
        <taxon>Brassicaceae</taxon>
        <taxon>Brassiceae</taxon>
        <taxon>Brassica</taxon>
    </lineage>
</organism>
<comment type="caution">
    <text evidence="2">The sequence shown here is derived from an EMBL/GenBank/DDBJ whole genome shotgun (WGS) entry which is preliminary data.</text>
</comment>
<dbReference type="Proteomes" id="UP000712281">
    <property type="component" value="Unassembled WGS sequence"/>
</dbReference>
<proteinExistence type="predicted"/>
<name>A0A8S9L3S7_BRACR</name>
<gene>
    <name evidence="2" type="ORF">F2Q68_00008496</name>
</gene>
<evidence type="ECO:0000313" key="3">
    <source>
        <dbReference type="Proteomes" id="UP000712281"/>
    </source>
</evidence>
<evidence type="ECO:0000313" key="2">
    <source>
        <dbReference type="EMBL" id="KAF2600028.1"/>
    </source>
</evidence>
<sequence length="151" mass="16778">MCSSSSRGSGTGAVITLRDQSSMSCPRSHCDPKPRTLLLRCVSTRRCSTHQSRPPQLSSKPRPHQNRGRVPISLRRGSSHFATNHHESFSTTTNSFFLARIRHGGSGIAVGSRRFSLLVTEEEARARMVDFGVFAHLALHLLDNYDVTLNY</sequence>